<keyword evidence="5" id="KW-0479">Metal-binding</keyword>
<dbReference type="InterPro" id="IPR020084">
    <property type="entry name" value="NUDIX_hydrolase_CS"/>
</dbReference>
<evidence type="ECO:0000256" key="7">
    <source>
        <dbReference type="ARBA" id="ARBA00022842"/>
    </source>
</evidence>
<keyword evidence="12" id="KW-1185">Reference proteome</keyword>
<dbReference type="InterPro" id="IPR000086">
    <property type="entry name" value="NUDIX_hydrolase_dom"/>
</dbReference>
<dbReference type="SUPFAM" id="SSF55811">
    <property type="entry name" value="Nudix"/>
    <property type="match status" value="1"/>
</dbReference>
<dbReference type="PROSITE" id="PS00893">
    <property type="entry name" value="NUDIX_BOX"/>
    <property type="match status" value="1"/>
</dbReference>
<dbReference type="EC" id="3.6.1.22" evidence="4"/>
<dbReference type="EMBL" id="JACHGR010000002">
    <property type="protein sequence ID" value="MBB6054764.1"/>
    <property type="molecule type" value="Genomic_DNA"/>
</dbReference>
<keyword evidence="6 11" id="KW-0378">Hydrolase</keyword>
<dbReference type="GO" id="GO:0019677">
    <property type="term" value="P:NAD+ catabolic process"/>
    <property type="evidence" value="ECO:0007669"/>
    <property type="project" value="TreeGrafter"/>
</dbReference>
<dbReference type="InterPro" id="IPR015797">
    <property type="entry name" value="NUDIX_hydrolase-like_dom_sf"/>
</dbReference>
<dbReference type="Proteomes" id="UP000585721">
    <property type="component" value="Unassembled WGS sequence"/>
</dbReference>
<comment type="cofactor">
    <cofactor evidence="1">
        <name>Mg(2+)</name>
        <dbReference type="ChEBI" id="CHEBI:18420"/>
    </cofactor>
</comment>
<dbReference type="Pfam" id="PF00293">
    <property type="entry name" value="NUDIX"/>
    <property type="match status" value="1"/>
</dbReference>
<comment type="cofactor">
    <cofactor evidence="2">
        <name>Zn(2+)</name>
        <dbReference type="ChEBI" id="CHEBI:29105"/>
    </cofactor>
</comment>
<protein>
    <recommendedName>
        <fullName evidence="4">NAD(+) diphosphatase</fullName>
        <ecNumber evidence="4">3.6.1.22</ecNumber>
    </recommendedName>
</protein>
<dbReference type="AlphaFoldDB" id="A0A841G6J8"/>
<dbReference type="PANTHER" id="PTHR42904">
    <property type="entry name" value="NUDIX HYDROLASE, NUDC SUBFAMILY"/>
    <property type="match status" value="1"/>
</dbReference>
<gene>
    <name evidence="11" type="ORF">HNR75_000636</name>
</gene>
<organism evidence="11 12">
    <name type="scientific">Tolumonas osonensis</name>
    <dbReference type="NCBI Taxonomy" id="675874"/>
    <lineage>
        <taxon>Bacteria</taxon>
        <taxon>Pseudomonadati</taxon>
        <taxon>Pseudomonadota</taxon>
        <taxon>Gammaproteobacteria</taxon>
        <taxon>Aeromonadales</taxon>
        <taxon>Aeromonadaceae</taxon>
        <taxon>Tolumonas</taxon>
    </lineage>
</organism>
<comment type="caution">
    <text evidence="11">The sequence shown here is derived from an EMBL/GenBank/DDBJ whole genome shotgun (WGS) entry which is preliminary data.</text>
</comment>
<keyword evidence="7" id="KW-0460">Magnesium</keyword>
<dbReference type="GO" id="GO:0005829">
    <property type="term" value="C:cytosol"/>
    <property type="evidence" value="ECO:0007669"/>
    <property type="project" value="TreeGrafter"/>
</dbReference>
<evidence type="ECO:0000256" key="5">
    <source>
        <dbReference type="ARBA" id="ARBA00022723"/>
    </source>
</evidence>
<evidence type="ECO:0000256" key="9">
    <source>
        <dbReference type="ARBA" id="ARBA00023679"/>
    </source>
</evidence>
<evidence type="ECO:0000256" key="2">
    <source>
        <dbReference type="ARBA" id="ARBA00001947"/>
    </source>
</evidence>
<sequence>MKHCYECGTALTEKICDHEGLVPFCGQCNTFRFPIFSTAVSCIVFNKTEDKILLIQQYGRPDYILVAGYITRGENAEQTMIREIKEETGLTVIHHRYMKSEYYEKSNTLIFNYCCVVDSEDLSNINHEIDKADWFSIHEAKNVIKKGSLAERFLLNALKD</sequence>
<feature type="domain" description="Nudix hydrolase" evidence="10">
    <location>
        <begin position="35"/>
        <end position="157"/>
    </location>
</feature>
<dbReference type="GO" id="GO:0046872">
    <property type="term" value="F:metal ion binding"/>
    <property type="evidence" value="ECO:0007669"/>
    <property type="project" value="UniProtKB-KW"/>
</dbReference>
<accession>A0A841G6J8</accession>
<dbReference type="CDD" id="cd03429">
    <property type="entry name" value="NUDIX_NADH_pyrophosphatase_Nudt13"/>
    <property type="match status" value="1"/>
</dbReference>
<comment type="similarity">
    <text evidence="3">Belongs to the Nudix hydrolase family. NudC subfamily.</text>
</comment>
<evidence type="ECO:0000256" key="6">
    <source>
        <dbReference type="ARBA" id="ARBA00022801"/>
    </source>
</evidence>
<dbReference type="PROSITE" id="PS51462">
    <property type="entry name" value="NUDIX"/>
    <property type="match status" value="1"/>
</dbReference>
<evidence type="ECO:0000256" key="1">
    <source>
        <dbReference type="ARBA" id="ARBA00001946"/>
    </source>
</evidence>
<evidence type="ECO:0000256" key="8">
    <source>
        <dbReference type="ARBA" id="ARBA00023027"/>
    </source>
</evidence>
<comment type="catalytic activity">
    <reaction evidence="9">
        <text>a 5'-end NAD(+)-phospho-ribonucleoside in mRNA + H2O = a 5'-end phospho-adenosine-phospho-ribonucleoside in mRNA + beta-nicotinamide D-ribonucleotide + 2 H(+)</text>
        <dbReference type="Rhea" id="RHEA:60876"/>
        <dbReference type="Rhea" id="RHEA-COMP:15698"/>
        <dbReference type="Rhea" id="RHEA-COMP:15719"/>
        <dbReference type="ChEBI" id="CHEBI:14649"/>
        <dbReference type="ChEBI" id="CHEBI:15377"/>
        <dbReference type="ChEBI" id="CHEBI:15378"/>
        <dbReference type="ChEBI" id="CHEBI:144029"/>
        <dbReference type="ChEBI" id="CHEBI:144051"/>
    </reaction>
    <physiologicalReaction direction="left-to-right" evidence="9">
        <dbReference type="Rhea" id="RHEA:60877"/>
    </physiologicalReaction>
</comment>
<evidence type="ECO:0000259" key="10">
    <source>
        <dbReference type="PROSITE" id="PS51462"/>
    </source>
</evidence>
<evidence type="ECO:0000256" key="4">
    <source>
        <dbReference type="ARBA" id="ARBA00012381"/>
    </source>
</evidence>
<dbReference type="GO" id="GO:0035529">
    <property type="term" value="F:NADH pyrophosphatase activity"/>
    <property type="evidence" value="ECO:0007669"/>
    <property type="project" value="TreeGrafter"/>
</dbReference>
<dbReference type="PANTHER" id="PTHR42904:SF6">
    <property type="entry name" value="NAD-CAPPED RNA HYDROLASE NUDT12"/>
    <property type="match status" value="1"/>
</dbReference>
<dbReference type="InterPro" id="IPR049734">
    <property type="entry name" value="NudC-like_C"/>
</dbReference>
<dbReference type="Gene3D" id="3.90.79.10">
    <property type="entry name" value="Nucleoside Triphosphate Pyrophosphohydrolase"/>
    <property type="match status" value="1"/>
</dbReference>
<dbReference type="InterPro" id="IPR050241">
    <property type="entry name" value="NAD-cap_RNA_hydrolase_NudC"/>
</dbReference>
<keyword evidence="8" id="KW-0520">NAD</keyword>
<evidence type="ECO:0000256" key="3">
    <source>
        <dbReference type="ARBA" id="ARBA00009595"/>
    </source>
</evidence>
<reference evidence="11 12" key="1">
    <citation type="submission" date="2020-08" db="EMBL/GenBank/DDBJ databases">
        <title>Genomic Encyclopedia of Type Strains, Phase IV (KMG-IV): sequencing the most valuable type-strain genomes for metagenomic binning, comparative biology and taxonomic classification.</title>
        <authorList>
            <person name="Goeker M."/>
        </authorList>
    </citation>
    <scope>NUCLEOTIDE SEQUENCE [LARGE SCALE GENOMIC DNA]</scope>
    <source>
        <strain evidence="11 12">DSM 22975</strain>
    </source>
</reference>
<evidence type="ECO:0000313" key="11">
    <source>
        <dbReference type="EMBL" id="MBB6054764.1"/>
    </source>
</evidence>
<proteinExistence type="inferred from homology"/>
<dbReference type="GO" id="GO:0006742">
    <property type="term" value="P:NADP+ catabolic process"/>
    <property type="evidence" value="ECO:0007669"/>
    <property type="project" value="TreeGrafter"/>
</dbReference>
<name>A0A841G6J8_9GAMM</name>
<dbReference type="RefSeq" id="WP_188025568.1">
    <property type="nucleotide sequence ID" value="NZ_JACHGR010000002.1"/>
</dbReference>
<evidence type="ECO:0000313" key="12">
    <source>
        <dbReference type="Proteomes" id="UP000585721"/>
    </source>
</evidence>